<feature type="non-terminal residue" evidence="1">
    <location>
        <position position="1"/>
    </location>
</feature>
<protein>
    <submittedName>
        <fullName evidence="1">Uncharacterized protein</fullName>
    </submittedName>
</protein>
<accession>X1M1E8</accession>
<comment type="caution">
    <text evidence="1">The sequence shown here is derived from an EMBL/GenBank/DDBJ whole genome shotgun (WGS) entry which is preliminary data.</text>
</comment>
<evidence type="ECO:0000313" key="1">
    <source>
        <dbReference type="EMBL" id="GAI11896.1"/>
    </source>
</evidence>
<proteinExistence type="predicted"/>
<dbReference type="AlphaFoldDB" id="X1M1E8"/>
<reference evidence="1" key="1">
    <citation type="journal article" date="2014" name="Front. Microbiol.">
        <title>High frequency of phylogenetically diverse reductive dehalogenase-homologous genes in deep subseafloor sedimentary metagenomes.</title>
        <authorList>
            <person name="Kawai M."/>
            <person name="Futagami T."/>
            <person name="Toyoda A."/>
            <person name="Takaki Y."/>
            <person name="Nishi S."/>
            <person name="Hori S."/>
            <person name="Arai W."/>
            <person name="Tsubouchi T."/>
            <person name="Morono Y."/>
            <person name="Uchiyama I."/>
            <person name="Ito T."/>
            <person name="Fujiyama A."/>
            <person name="Inagaki F."/>
            <person name="Takami H."/>
        </authorList>
    </citation>
    <scope>NUCLEOTIDE SEQUENCE</scope>
    <source>
        <strain evidence="1">Expedition CK06-06</strain>
    </source>
</reference>
<gene>
    <name evidence="1" type="ORF">S06H3_08861</name>
</gene>
<organism evidence="1">
    <name type="scientific">marine sediment metagenome</name>
    <dbReference type="NCBI Taxonomy" id="412755"/>
    <lineage>
        <taxon>unclassified sequences</taxon>
        <taxon>metagenomes</taxon>
        <taxon>ecological metagenomes</taxon>
    </lineage>
</organism>
<name>X1M1E8_9ZZZZ</name>
<dbReference type="EMBL" id="BARV01003801">
    <property type="protein sequence ID" value="GAI11896.1"/>
    <property type="molecule type" value="Genomic_DNA"/>
</dbReference>
<sequence length="61" mass="6839">DEQLDELIKSKELKCKIDPQTGDVKCATSEDLSRAIARLKNQPKRIIFEVTSEPAPEPVES</sequence>